<accession>A0ABD3EBD9</accession>
<dbReference type="SMART" id="SM00440">
    <property type="entry name" value="ZnF_C2C2"/>
    <property type="match status" value="1"/>
</dbReference>
<dbReference type="NCBIfam" id="TIGR01385">
    <property type="entry name" value="TFSII"/>
    <property type="match status" value="1"/>
</dbReference>
<comment type="caution">
    <text evidence="12">The sequence shown here is derived from an EMBL/GenBank/DDBJ whole genome shotgun (WGS) entry which is preliminary data.</text>
</comment>
<dbReference type="Proteomes" id="UP001632038">
    <property type="component" value="Unassembled WGS sequence"/>
</dbReference>
<feature type="domain" description="TFIIS-type" evidence="9">
    <location>
        <begin position="278"/>
        <end position="318"/>
    </location>
</feature>
<proteinExistence type="inferred from homology"/>
<dbReference type="InterPro" id="IPR001222">
    <property type="entry name" value="Znf_TFIIS"/>
</dbReference>
<sequence length="319" mass="36361">MEKELAELFESVKRAAEAADDSPGEEDRCLDALKQLKKFPVNYQILLSTQVGKGVRQLTKHKNIKIKASASDIIELWKQNIQNETTKPMKTEPTFTEETNAVSIQQIVTSEIERNIKAKSTTMPNYDNALTSKSRQPEKQVKLKYPNSLYCNDSSRDKTREILMDALTKVNEESEVKVNGRDPACVAASVETALFEKWGKSSLPRNKARYRSVFFNIKDPKNPDFRRRILAGGIEARAVPYLTGLDMASEARQAETKELEQKSLFNSELGGTQQARTDAFTCGRCEKKETTYHQAKMRRRDEHVTTYVTCVNCNNMWKF</sequence>
<keyword evidence="8" id="KW-0805">Transcription regulation</keyword>
<comment type="subcellular location">
    <subcellularLocation>
        <location evidence="1 7 8">Nucleus</location>
    </subcellularLocation>
</comment>
<dbReference type="AlphaFoldDB" id="A0ABD3EBD9"/>
<keyword evidence="5 7" id="KW-0539">Nucleus</keyword>
<evidence type="ECO:0000259" key="9">
    <source>
        <dbReference type="PROSITE" id="PS51133"/>
    </source>
</evidence>
<dbReference type="GO" id="GO:0003677">
    <property type="term" value="F:DNA binding"/>
    <property type="evidence" value="ECO:0007669"/>
    <property type="project" value="UniProtKB-KW"/>
</dbReference>
<keyword evidence="13" id="KW-1185">Reference proteome</keyword>
<dbReference type="GO" id="GO:0005634">
    <property type="term" value="C:nucleus"/>
    <property type="evidence" value="ECO:0007669"/>
    <property type="project" value="UniProtKB-SubCell"/>
</dbReference>
<dbReference type="PROSITE" id="PS51319">
    <property type="entry name" value="TFIIS_N"/>
    <property type="match status" value="1"/>
</dbReference>
<dbReference type="Pfam" id="PF08711">
    <property type="entry name" value="Med26"/>
    <property type="match status" value="1"/>
</dbReference>
<dbReference type="InterPro" id="IPR035441">
    <property type="entry name" value="TFIIS/LEDGF_dom_sf"/>
</dbReference>
<gene>
    <name evidence="12" type="ORF">CASFOL_006762</name>
</gene>
<feature type="domain" description="TFIIS N-terminal" evidence="10">
    <location>
        <begin position="10"/>
        <end position="84"/>
    </location>
</feature>
<keyword evidence="8" id="KW-0804">Transcription</keyword>
<dbReference type="InterPro" id="IPR003618">
    <property type="entry name" value="TFIIS_cen_dom"/>
</dbReference>
<dbReference type="EMBL" id="JAVIJP010000007">
    <property type="protein sequence ID" value="KAL3650359.1"/>
    <property type="molecule type" value="Genomic_DNA"/>
</dbReference>
<dbReference type="InterPro" id="IPR035100">
    <property type="entry name" value="TF_IIS-typ"/>
</dbReference>
<organism evidence="12 13">
    <name type="scientific">Castilleja foliolosa</name>
    <dbReference type="NCBI Taxonomy" id="1961234"/>
    <lineage>
        <taxon>Eukaryota</taxon>
        <taxon>Viridiplantae</taxon>
        <taxon>Streptophyta</taxon>
        <taxon>Embryophyta</taxon>
        <taxon>Tracheophyta</taxon>
        <taxon>Spermatophyta</taxon>
        <taxon>Magnoliopsida</taxon>
        <taxon>eudicotyledons</taxon>
        <taxon>Gunneridae</taxon>
        <taxon>Pentapetalae</taxon>
        <taxon>asterids</taxon>
        <taxon>lamiids</taxon>
        <taxon>Lamiales</taxon>
        <taxon>Orobanchaceae</taxon>
        <taxon>Pedicularideae</taxon>
        <taxon>Castillejinae</taxon>
        <taxon>Castilleja</taxon>
    </lineage>
</organism>
<dbReference type="InterPro" id="IPR003617">
    <property type="entry name" value="TFIIS/CRSP70_N_sub"/>
</dbReference>
<reference evidence="13" key="1">
    <citation type="journal article" date="2024" name="IScience">
        <title>Strigolactones Initiate the Formation of Haustorium-like Structures in Castilleja.</title>
        <authorList>
            <person name="Buerger M."/>
            <person name="Peterson D."/>
            <person name="Chory J."/>
        </authorList>
    </citation>
    <scope>NUCLEOTIDE SEQUENCE [LARGE SCALE GENOMIC DNA]</scope>
</reference>
<dbReference type="Gene3D" id="1.20.930.10">
    <property type="entry name" value="Conserved domain common to transcription factors TFIIS, elongin A, CRSP70"/>
    <property type="match status" value="1"/>
</dbReference>
<dbReference type="Gene3D" id="2.20.25.10">
    <property type="match status" value="1"/>
</dbReference>
<dbReference type="PROSITE" id="PS51321">
    <property type="entry name" value="TFIIS_CENTRAL"/>
    <property type="match status" value="1"/>
</dbReference>
<dbReference type="SMART" id="SM00510">
    <property type="entry name" value="TFS2M"/>
    <property type="match status" value="1"/>
</dbReference>
<dbReference type="PANTHER" id="PTHR11477">
    <property type="entry name" value="TRANSCRIPTION FACTOR S-II ZINC FINGER DOMAIN-CONTAINING PROTEIN"/>
    <property type="match status" value="1"/>
</dbReference>
<keyword evidence="3 6" id="KW-0863">Zinc-finger</keyword>
<dbReference type="SMART" id="SM00509">
    <property type="entry name" value="TFS2N"/>
    <property type="match status" value="1"/>
</dbReference>
<dbReference type="InterPro" id="IPR006289">
    <property type="entry name" value="TFSII"/>
</dbReference>
<feature type="domain" description="TFIIS central" evidence="11">
    <location>
        <begin position="155"/>
        <end position="275"/>
    </location>
</feature>
<dbReference type="PANTHER" id="PTHR11477:SF0">
    <property type="entry name" value="IP08861P-RELATED"/>
    <property type="match status" value="1"/>
</dbReference>
<evidence type="ECO:0000313" key="13">
    <source>
        <dbReference type="Proteomes" id="UP001632038"/>
    </source>
</evidence>
<dbReference type="Pfam" id="PF07500">
    <property type="entry name" value="TFIIS_M"/>
    <property type="match status" value="1"/>
</dbReference>
<keyword evidence="2 8" id="KW-0479">Metal-binding</keyword>
<evidence type="ECO:0000256" key="4">
    <source>
        <dbReference type="ARBA" id="ARBA00022833"/>
    </source>
</evidence>
<dbReference type="PIRSF" id="PIRSF006704">
    <property type="entry name" value="TF_IIS"/>
    <property type="match status" value="1"/>
</dbReference>
<dbReference type="SUPFAM" id="SSF47676">
    <property type="entry name" value="Conserved domain common to transcription factors TFIIS, elongin A, CRSP70"/>
    <property type="match status" value="1"/>
</dbReference>
<comment type="similarity">
    <text evidence="8">Belongs to the TFS-II family.</text>
</comment>
<evidence type="ECO:0000256" key="2">
    <source>
        <dbReference type="ARBA" id="ARBA00022723"/>
    </source>
</evidence>
<protein>
    <recommendedName>
        <fullName evidence="8">Transcription elongation factor</fullName>
    </recommendedName>
</protein>
<keyword evidence="4 8" id="KW-0862">Zinc</keyword>
<dbReference type="GO" id="GO:0006351">
    <property type="term" value="P:DNA-templated transcription"/>
    <property type="evidence" value="ECO:0007669"/>
    <property type="project" value="UniProtKB-UniRule"/>
</dbReference>
<dbReference type="PROSITE" id="PS51133">
    <property type="entry name" value="ZF_TFIIS_2"/>
    <property type="match status" value="1"/>
</dbReference>
<comment type="function">
    <text evidence="8">Necessary for efficient RNA polymerase II transcription elongation past template-encoded arresting sites.</text>
</comment>
<dbReference type="Gene3D" id="1.10.472.30">
    <property type="entry name" value="Transcription elongation factor S-II, central domain"/>
    <property type="match status" value="1"/>
</dbReference>
<dbReference type="GO" id="GO:0008270">
    <property type="term" value="F:zinc ion binding"/>
    <property type="evidence" value="ECO:0007669"/>
    <property type="project" value="UniProtKB-UniRule"/>
</dbReference>
<keyword evidence="8" id="KW-0238">DNA-binding</keyword>
<evidence type="ECO:0000256" key="1">
    <source>
        <dbReference type="ARBA" id="ARBA00004123"/>
    </source>
</evidence>
<evidence type="ECO:0000259" key="10">
    <source>
        <dbReference type="PROSITE" id="PS51319"/>
    </source>
</evidence>
<dbReference type="Pfam" id="PF01096">
    <property type="entry name" value="Zn_ribbon_TFIIS"/>
    <property type="match status" value="1"/>
</dbReference>
<name>A0ABD3EBD9_9LAMI</name>
<evidence type="ECO:0000256" key="5">
    <source>
        <dbReference type="ARBA" id="ARBA00023242"/>
    </source>
</evidence>
<evidence type="ECO:0000256" key="8">
    <source>
        <dbReference type="RuleBase" id="RU368078"/>
    </source>
</evidence>
<dbReference type="SUPFAM" id="SSF57783">
    <property type="entry name" value="Zinc beta-ribbon"/>
    <property type="match status" value="1"/>
</dbReference>
<evidence type="ECO:0000256" key="7">
    <source>
        <dbReference type="PROSITE-ProRule" id="PRU00649"/>
    </source>
</evidence>
<evidence type="ECO:0000259" key="11">
    <source>
        <dbReference type="PROSITE" id="PS51321"/>
    </source>
</evidence>
<dbReference type="SUPFAM" id="SSF46942">
    <property type="entry name" value="Elongation factor TFIIS domain 2"/>
    <property type="match status" value="1"/>
</dbReference>
<dbReference type="InterPro" id="IPR017923">
    <property type="entry name" value="TFIIS_N"/>
</dbReference>
<evidence type="ECO:0000256" key="3">
    <source>
        <dbReference type="ARBA" id="ARBA00022771"/>
    </source>
</evidence>
<dbReference type="InterPro" id="IPR036575">
    <property type="entry name" value="TFIIS_cen_dom_sf"/>
</dbReference>
<evidence type="ECO:0000256" key="6">
    <source>
        <dbReference type="PROSITE-ProRule" id="PRU00472"/>
    </source>
</evidence>
<dbReference type="CDD" id="cd00183">
    <property type="entry name" value="TFIIS_I"/>
    <property type="match status" value="1"/>
</dbReference>
<evidence type="ECO:0000313" key="12">
    <source>
        <dbReference type="EMBL" id="KAL3650359.1"/>
    </source>
</evidence>
<dbReference type="CDD" id="cd13749">
    <property type="entry name" value="Zn-ribbon_TFIIS"/>
    <property type="match status" value="1"/>
</dbReference>